<proteinExistence type="predicted"/>
<accession>W6ZHL0</accession>
<evidence type="ECO:0000313" key="2">
    <source>
        <dbReference type="EMBL" id="EUC43046.1"/>
    </source>
</evidence>
<gene>
    <name evidence="2" type="ORF">COCMIDRAFT_28419</name>
</gene>
<keyword evidence="1" id="KW-0732">Signal</keyword>
<feature type="signal peptide" evidence="1">
    <location>
        <begin position="1"/>
        <end position="16"/>
    </location>
</feature>
<dbReference type="HOGENOM" id="CLU_1160931_0_0_1"/>
<sequence length="239" mass="25546">MSFFFYLLAAAPDTVALLFHAASLESNAGQAQILLAGPALASPSLCHHLPEQLCGYYCLSIRPLHLRAHAVKVYRTLFVCTLSGIRLDNGDSTHCPICLPAARIHRRIHGSALATGAAPAIAMQSSMKTRSSLGAEYLLSVGIVVWPGEQASSASPGRRVGASVGMVRRATWAHIFIQSPRLHKSAQKKPNVAITSASMSRRRAIERALLHPSPLRRVVMRSGAATARALATVPQSVDS</sequence>
<reference evidence="2 3" key="1">
    <citation type="journal article" date="2013" name="PLoS Genet.">
        <title>Comparative genome structure, secondary metabolite, and effector coding capacity across Cochliobolus pathogens.</title>
        <authorList>
            <person name="Condon B.J."/>
            <person name="Leng Y."/>
            <person name="Wu D."/>
            <person name="Bushley K.E."/>
            <person name="Ohm R.A."/>
            <person name="Otillar R."/>
            <person name="Martin J."/>
            <person name="Schackwitz W."/>
            <person name="Grimwood J."/>
            <person name="MohdZainudin N."/>
            <person name="Xue C."/>
            <person name="Wang R."/>
            <person name="Manning V.A."/>
            <person name="Dhillon B."/>
            <person name="Tu Z.J."/>
            <person name="Steffenson B.J."/>
            <person name="Salamov A."/>
            <person name="Sun H."/>
            <person name="Lowry S."/>
            <person name="LaButti K."/>
            <person name="Han J."/>
            <person name="Copeland A."/>
            <person name="Lindquist E."/>
            <person name="Barry K."/>
            <person name="Schmutz J."/>
            <person name="Baker S.E."/>
            <person name="Ciuffetti L.M."/>
            <person name="Grigoriev I.V."/>
            <person name="Zhong S."/>
            <person name="Turgeon B.G."/>
        </authorList>
    </citation>
    <scope>NUCLEOTIDE SEQUENCE [LARGE SCALE GENOMIC DNA]</scope>
    <source>
        <strain evidence="2 3">ATCC 44560</strain>
    </source>
</reference>
<dbReference type="Proteomes" id="UP000054032">
    <property type="component" value="Unassembled WGS sequence"/>
</dbReference>
<organism evidence="2 3">
    <name type="scientific">Bipolaris oryzae ATCC 44560</name>
    <dbReference type="NCBI Taxonomy" id="930090"/>
    <lineage>
        <taxon>Eukaryota</taxon>
        <taxon>Fungi</taxon>
        <taxon>Dikarya</taxon>
        <taxon>Ascomycota</taxon>
        <taxon>Pezizomycotina</taxon>
        <taxon>Dothideomycetes</taxon>
        <taxon>Pleosporomycetidae</taxon>
        <taxon>Pleosporales</taxon>
        <taxon>Pleosporineae</taxon>
        <taxon>Pleosporaceae</taxon>
        <taxon>Bipolaris</taxon>
    </lineage>
</organism>
<keyword evidence="3" id="KW-1185">Reference proteome</keyword>
<name>W6ZHL0_COCMI</name>
<dbReference type="KEGG" id="bor:COCMIDRAFT_28419"/>
<evidence type="ECO:0000313" key="3">
    <source>
        <dbReference type="Proteomes" id="UP000054032"/>
    </source>
</evidence>
<feature type="chain" id="PRO_5004887069" evidence="1">
    <location>
        <begin position="17"/>
        <end position="239"/>
    </location>
</feature>
<evidence type="ECO:0000256" key="1">
    <source>
        <dbReference type="SAM" id="SignalP"/>
    </source>
</evidence>
<protein>
    <submittedName>
        <fullName evidence="2">Uncharacterized protein</fullName>
    </submittedName>
</protein>
<dbReference type="GeneID" id="19121305"/>
<dbReference type="AlphaFoldDB" id="W6ZHL0"/>
<dbReference type="EMBL" id="KI964041">
    <property type="protein sequence ID" value="EUC43046.1"/>
    <property type="molecule type" value="Genomic_DNA"/>
</dbReference>
<dbReference type="RefSeq" id="XP_007690421.1">
    <property type="nucleotide sequence ID" value="XM_007692231.1"/>
</dbReference>